<dbReference type="Pfam" id="PF02230">
    <property type="entry name" value="Abhydrolase_2"/>
    <property type="match status" value="1"/>
</dbReference>
<sequence length="225" mass="25041">MTELLETIELQTHETCEWSVIWMHGLGADGSDFVPVLPELGLDSSISIRFVFPNAPSIPVTCNGGYVMPAWYDIISLDKNNREVDTAGIVQSREQIRILIDREKEMGIPSHRIFLAGFSQGGAVAYTTGLTHPEPLAGIMALSTYLPVPELVAEEATEDNRQVPIFAAHGTEDDIVSIELGRRATEFLTQNGYTCQWQEYPMPHSICLEEIQDIGTWLNQRIASH</sequence>
<dbReference type="KEGG" id="npv:OHM77_01270"/>
<evidence type="ECO:0000256" key="2">
    <source>
        <dbReference type="ARBA" id="ARBA00022801"/>
    </source>
</evidence>
<dbReference type="InterPro" id="IPR029058">
    <property type="entry name" value="AB_hydrolase_fold"/>
</dbReference>
<evidence type="ECO:0000256" key="1">
    <source>
        <dbReference type="ARBA" id="ARBA00006499"/>
    </source>
</evidence>
<dbReference type="Proteomes" id="UP001234916">
    <property type="component" value="Chromosome"/>
</dbReference>
<dbReference type="InterPro" id="IPR050565">
    <property type="entry name" value="LYPA1-2/EST-like"/>
</dbReference>
<dbReference type="SUPFAM" id="SSF53474">
    <property type="entry name" value="alpha/beta-Hydrolases"/>
    <property type="match status" value="1"/>
</dbReference>
<keyword evidence="2 4" id="KW-0378">Hydrolase</keyword>
<feature type="domain" description="Phospholipase/carboxylesterase/thioesterase" evidence="3">
    <location>
        <begin position="19"/>
        <end position="220"/>
    </location>
</feature>
<protein>
    <submittedName>
        <fullName evidence="4">Alpha/beta hydrolase</fullName>
    </submittedName>
</protein>
<evidence type="ECO:0000313" key="4">
    <source>
        <dbReference type="EMBL" id="WIM05954.1"/>
    </source>
</evidence>
<comment type="similarity">
    <text evidence="1">Belongs to the AB hydrolase superfamily. AB hydrolase 2 family.</text>
</comment>
<evidence type="ECO:0000259" key="3">
    <source>
        <dbReference type="Pfam" id="PF02230"/>
    </source>
</evidence>
<gene>
    <name evidence="4" type="ORF">OHM77_01270</name>
</gene>
<dbReference type="PANTHER" id="PTHR10655">
    <property type="entry name" value="LYSOPHOSPHOLIPASE-RELATED"/>
    <property type="match status" value="1"/>
</dbReference>
<reference evidence="4" key="1">
    <citation type="journal article" date="2023" name="Nat. Microbiol.">
        <title>Enrichment and characterization of a nitric oxide-reducing microbial community in a continuous bioreactor.</title>
        <authorList>
            <person name="Garrido-Amador P."/>
            <person name="Stortenbeker N."/>
            <person name="Wessels H.J.C.T."/>
            <person name="Speth D.R."/>
            <person name="Garcia-Heredia I."/>
            <person name="Kartal B."/>
        </authorList>
    </citation>
    <scope>NUCLEOTIDE SEQUENCE</scope>
    <source>
        <strain evidence="4">MAG1</strain>
    </source>
</reference>
<dbReference type="EMBL" id="CP107246">
    <property type="protein sequence ID" value="WIM05954.1"/>
    <property type="molecule type" value="Genomic_DNA"/>
</dbReference>
<dbReference type="InterPro" id="IPR003140">
    <property type="entry name" value="PLipase/COase/thioEstase"/>
</dbReference>
<dbReference type="Gene3D" id="3.40.50.1820">
    <property type="entry name" value="alpha/beta hydrolase"/>
    <property type="match status" value="1"/>
</dbReference>
<dbReference type="PANTHER" id="PTHR10655:SF17">
    <property type="entry name" value="LYSOPHOSPHOLIPASE-LIKE PROTEIN 1"/>
    <property type="match status" value="1"/>
</dbReference>
<proteinExistence type="inferred from homology"/>
<accession>A0AA49IYU0</accession>
<organism evidence="4">
    <name type="scientific">Candidatus Nitricoxidivorans perseverans</name>
    <dbReference type="NCBI Taxonomy" id="2975601"/>
    <lineage>
        <taxon>Bacteria</taxon>
        <taxon>Pseudomonadati</taxon>
        <taxon>Pseudomonadota</taxon>
        <taxon>Betaproteobacteria</taxon>
        <taxon>Nitrosomonadales</taxon>
        <taxon>Sterolibacteriaceae</taxon>
        <taxon>Candidatus Nitricoxidivorans</taxon>
    </lineage>
</organism>
<name>A0AA49IYU0_9PROT</name>
<dbReference type="AlphaFoldDB" id="A0AA49IYU0"/>
<dbReference type="GO" id="GO:0016787">
    <property type="term" value="F:hydrolase activity"/>
    <property type="evidence" value="ECO:0007669"/>
    <property type="project" value="UniProtKB-KW"/>
</dbReference>